<dbReference type="InterPro" id="IPR001034">
    <property type="entry name" value="DeoR_HTH"/>
</dbReference>
<proteinExistence type="predicted"/>
<dbReference type="PRINTS" id="PR00037">
    <property type="entry name" value="HTHLACR"/>
</dbReference>
<dbReference type="Proteomes" id="UP001319180">
    <property type="component" value="Unassembled WGS sequence"/>
</dbReference>
<evidence type="ECO:0000259" key="4">
    <source>
        <dbReference type="PROSITE" id="PS51000"/>
    </source>
</evidence>
<dbReference type="PANTHER" id="PTHR30363">
    <property type="entry name" value="HTH-TYPE TRANSCRIPTIONAL REGULATOR SRLR-RELATED"/>
    <property type="match status" value="1"/>
</dbReference>
<dbReference type="Pfam" id="PF00455">
    <property type="entry name" value="DeoRC"/>
    <property type="match status" value="1"/>
</dbReference>
<reference evidence="5 6" key="1">
    <citation type="submission" date="2021-05" db="EMBL/GenBank/DDBJ databases">
        <title>A Polyphasic approach of four new species of the genus Ohtaekwangia: Ohtaekwangia histidinii sp. nov., Ohtaekwangia cretensis sp. nov., Ohtaekwangia indiensis sp. nov., Ohtaekwangia reichenbachii sp. nov. from diverse environment.</title>
        <authorList>
            <person name="Octaviana S."/>
        </authorList>
    </citation>
    <scope>NUCLEOTIDE SEQUENCE [LARGE SCALE GENOMIC DNA]</scope>
    <source>
        <strain evidence="5 6">PWU37</strain>
    </source>
</reference>
<keyword evidence="2 5" id="KW-0238">DNA-binding</keyword>
<dbReference type="SMART" id="SM00420">
    <property type="entry name" value="HTH_DEOR"/>
    <property type="match status" value="1"/>
</dbReference>
<dbReference type="SMART" id="SM01134">
    <property type="entry name" value="DeoRC"/>
    <property type="match status" value="1"/>
</dbReference>
<dbReference type="GO" id="GO:0003700">
    <property type="term" value="F:DNA-binding transcription factor activity"/>
    <property type="evidence" value="ECO:0007669"/>
    <property type="project" value="InterPro"/>
</dbReference>
<dbReference type="Pfam" id="PF08220">
    <property type="entry name" value="HTH_DeoR"/>
    <property type="match status" value="1"/>
</dbReference>
<dbReference type="InterPro" id="IPR037171">
    <property type="entry name" value="NagB/RpiA_transferase-like"/>
</dbReference>
<keyword evidence="1" id="KW-0805">Transcription regulation</keyword>
<dbReference type="PANTHER" id="PTHR30363:SF44">
    <property type="entry name" value="AGA OPERON TRANSCRIPTIONAL REPRESSOR-RELATED"/>
    <property type="match status" value="1"/>
</dbReference>
<keyword evidence="3" id="KW-0804">Transcription</keyword>
<evidence type="ECO:0000256" key="2">
    <source>
        <dbReference type="ARBA" id="ARBA00023125"/>
    </source>
</evidence>
<dbReference type="InterPro" id="IPR047779">
    <property type="entry name" value="AgaR-like"/>
</dbReference>
<evidence type="ECO:0000313" key="5">
    <source>
        <dbReference type="EMBL" id="MBT1689551.1"/>
    </source>
</evidence>
<dbReference type="InterPro" id="IPR036388">
    <property type="entry name" value="WH-like_DNA-bd_sf"/>
</dbReference>
<dbReference type="InterPro" id="IPR036390">
    <property type="entry name" value="WH_DNA-bd_sf"/>
</dbReference>
<accession>A0AAP2DCE7</accession>
<dbReference type="RefSeq" id="WP_254092773.1">
    <property type="nucleotide sequence ID" value="NZ_JAHESC010000043.1"/>
</dbReference>
<dbReference type="NCBIfam" id="NF040755">
    <property type="entry name" value="AgaR"/>
    <property type="match status" value="1"/>
</dbReference>
<dbReference type="PROSITE" id="PS00894">
    <property type="entry name" value="HTH_DEOR_1"/>
    <property type="match status" value="1"/>
</dbReference>
<dbReference type="GO" id="GO:0003677">
    <property type="term" value="F:DNA binding"/>
    <property type="evidence" value="ECO:0007669"/>
    <property type="project" value="UniProtKB-KW"/>
</dbReference>
<dbReference type="InterPro" id="IPR018356">
    <property type="entry name" value="Tscrpt_reg_HTH_DeoR_CS"/>
</dbReference>
<dbReference type="SUPFAM" id="SSF100950">
    <property type="entry name" value="NagB/RpiA/CoA transferase-like"/>
    <property type="match status" value="1"/>
</dbReference>
<sequence>MSRNQDSTVSRRKEILQMLSEKGEVFVEDLIERFKVSGVTVRNDLDQLEQKNLLIRARGGAIKMETGVAIDQRVVDKNRINFQEKSRIGRKAAQLVVESDTIIIDSGSTTAEMVRNLPELQDLTVITNAMNIANQLITRPNINVIIPGGYLRKNSLSLVGPQAEKSLRNFNVDKAFLGVDGFDTKHGIYTPNVEEARLNEIMIEISKEVILLADSSKFTRRSFAFICSIDQINKVITDNGIKPDDKKRLEDAGVQVVIV</sequence>
<name>A0AAP2DCE7_9BACT</name>
<evidence type="ECO:0000256" key="3">
    <source>
        <dbReference type="ARBA" id="ARBA00023163"/>
    </source>
</evidence>
<evidence type="ECO:0000313" key="6">
    <source>
        <dbReference type="Proteomes" id="UP001319180"/>
    </source>
</evidence>
<feature type="domain" description="HTH deoR-type" evidence="4">
    <location>
        <begin position="8"/>
        <end position="63"/>
    </location>
</feature>
<organism evidence="5 6">
    <name type="scientific">Dawidia soli</name>
    <dbReference type="NCBI Taxonomy" id="2782352"/>
    <lineage>
        <taxon>Bacteria</taxon>
        <taxon>Pseudomonadati</taxon>
        <taxon>Bacteroidota</taxon>
        <taxon>Cytophagia</taxon>
        <taxon>Cytophagales</taxon>
        <taxon>Chryseotaleaceae</taxon>
        <taxon>Dawidia</taxon>
    </lineage>
</organism>
<dbReference type="SUPFAM" id="SSF46785">
    <property type="entry name" value="Winged helix' DNA-binding domain"/>
    <property type="match status" value="1"/>
</dbReference>
<keyword evidence="6" id="KW-1185">Reference proteome</keyword>
<evidence type="ECO:0000256" key="1">
    <source>
        <dbReference type="ARBA" id="ARBA00023015"/>
    </source>
</evidence>
<dbReference type="AlphaFoldDB" id="A0AAP2DCE7"/>
<dbReference type="Gene3D" id="1.10.10.10">
    <property type="entry name" value="Winged helix-like DNA-binding domain superfamily/Winged helix DNA-binding domain"/>
    <property type="match status" value="1"/>
</dbReference>
<dbReference type="PROSITE" id="PS51000">
    <property type="entry name" value="HTH_DEOR_2"/>
    <property type="match status" value="1"/>
</dbReference>
<gene>
    <name evidence="5" type="ORF">KK078_23510</name>
</gene>
<dbReference type="InterPro" id="IPR014036">
    <property type="entry name" value="DeoR-like_C"/>
</dbReference>
<protein>
    <submittedName>
        <fullName evidence="5">DeoR/GlpR family DNA-binding transcription regulator</fullName>
    </submittedName>
</protein>
<dbReference type="Gene3D" id="3.40.50.1360">
    <property type="match status" value="1"/>
</dbReference>
<dbReference type="InterPro" id="IPR050313">
    <property type="entry name" value="Carb_Metab_HTH_regulators"/>
</dbReference>
<comment type="caution">
    <text evidence="5">The sequence shown here is derived from an EMBL/GenBank/DDBJ whole genome shotgun (WGS) entry which is preliminary data.</text>
</comment>
<dbReference type="EMBL" id="JAHESC010000043">
    <property type="protein sequence ID" value="MBT1689551.1"/>
    <property type="molecule type" value="Genomic_DNA"/>
</dbReference>